<dbReference type="InterPro" id="IPR010935">
    <property type="entry name" value="SMC_hinge"/>
</dbReference>
<evidence type="ECO:0000256" key="3">
    <source>
        <dbReference type="ARBA" id="ARBA00006793"/>
    </source>
</evidence>
<keyword evidence="5" id="KW-0547">Nucleotide-binding</keyword>
<accession>A0A2T0FJC3</accession>
<evidence type="ECO:0000313" key="17">
    <source>
        <dbReference type="Proteomes" id="UP000238350"/>
    </source>
</evidence>
<keyword evidence="10" id="KW-0234">DNA repair</keyword>
<keyword evidence="4" id="KW-0158">Chromosome</keyword>
<protein>
    <submittedName>
        <fullName evidence="16">Structural maintenance of chromosomes protein 6</fullName>
    </submittedName>
</protein>
<feature type="domain" description="SMC hinge" evidence="14">
    <location>
        <begin position="466"/>
        <end position="580"/>
    </location>
</feature>
<dbReference type="GO" id="GO:0003697">
    <property type="term" value="F:single-stranded DNA binding"/>
    <property type="evidence" value="ECO:0007669"/>
    <property type="project" value="TreeGrafter"/>
</dbReference>
<dbReference type="InterPro" id="IPR038729">
    <property type="entry name" value="Rad50/SbcC_AAA"/>
</dbReference>
<feature type="domain" description="Rad50/SbcC-type AAA" evidence="15">
    <location>
        <begin position="17"/>
        <end position="227"/>
    </location>
</feature>
<evidence type="ECO:0000256" key="11">
    <source>
        <dbReference type="ARBA" id="ARBA00023242"/>
    </source>
</evidence>
<dbReference type="GO" id="GO:0005634">
    <property type="term" value="C:nucleus"/>
    <property type="evidence" value="ECO:0007669"/>
    <property type="project" value="UniProtKB-SubCell"/>
</dbReference>
<keyword evidence="17" id="KW-1185">Reference proteome</keyword>
<dbReference type="OrthoDB" id="10265785at2759"/>
<feature type="region of interest" description="Disordered" evidence="13">
    <location>
        <begin position="306"/>
        <end position="328"/>
    </location>
</feature>
<evidence type="ECO:0000256" key="8">
    <source>
        <dbReference type="ARBA" id="ARBA00023054"/>
    </source>
</evidence>
<evidence type="ECO:0000256" key="9">
    <source>
        <dbReference type="ARBA" id="ARBA00023172"/>
    </source>
</evidence>
<keyword evidence="7" id="KW-0067">ATP-binding</keyword>
<evidence type="ECO:0000256" key="2">
    <source>
        <dbReference type="ARBA" id="ARBA00004286"/>
    </source>
</evidence>
<keyword evidence="8 12" id="KW-0175">Coiled coil</keyword>
<evidence type="ECO:0000259" key="15">
    <source>
        <dbReference type="Pfam" id="PF13476"/>
    </source>
</evidence>
<feature type="coiled-coil region" evidence="12">
    <location>
        <begin position="630"/>
        <end position="707"/>
    </location>
</feature>
<dbReference type="GO" id="GO:0030915">
    <property type="term" value="C:Smc5-Smc6 complex"/>
    <property type="evidence" value="ECO:0007669"/>
    <property type="project" value="TreeGrafter"/>
</dbReference>
<gene>
    <name evidence="16" type="ORF">B9G98_02667</name>
</gene>
<keyword evidence="11" id="KW-0539">Nucleus</keyword>
<reference evidence="16 17" key="1">
    <citation type="submission" date="2017-04" db="EMBL/GenBank/DDBJ databases">
        <title>Genome sequencing of [Candida] sorbophila.</title>
        <authorList>
            <person name="Ahn J.O."/>
        </authorList>
    </citation>
    <scope>NUCLEOTIDE SEQUENCE [LARGE SCALE GENOMIC DNA]</scope>
    <source>
        <strain evidence="16 17">DS02</strain>
    </source>
</reference>
<evidence type="ECO:0000256" key="10">
    <source>
        <dbReference type="ARBA" id="ARBA00023204"/>
    </source>
</evidence>
<evidence type="ECO:0000256" key="1">
    <source>
        <dbReference type="ARBA" id="ARBA00004123"/>
    </source>
</evidence>
<dbReference type="InterPro" id="IPR036277">
    <property type="entry name" value="SMC_hinge_sf"/>
</dbReference>
<proteinExistence type="inferred from homology"/>
<comment type="subcellular location">
    <subcellularLocation>
        <location evidence="2">Chromosome</location>
    </subcellularLocation>
    <subcellularLocation>
        <location evidence="1">Nucleus</location>
    </subcellularLocation>
</comment>
<evidence type="ECO:0000256" key="6">
    <source>
        <dbReference type="ARBA" id="ARBA00022763"/>
    </source>
</evidence>
<dbReference type="PANTHER" id="PTHR19306:SF6">
    <property type="entry name" value="STRUCTURAL MAINTENANCE OF CHROMOSOMES PROTEIN 6"/>
    <property type="match status" value="1"/>
</dbReference>
<dbReference type="EMBL" id="NDIQ01000021">
    <property type="protein sequence ID" value="PRT55047.1"/>
    <property type="molecule type" value="Genomic_DNA"/>
</dbReference>
<dbReference type="GeneID" id="36516415"/>
<dbReference type="AlphaFoldDB" id="A0A2T0FJC3"/>
<organism evidence="16 17">
    <name type="scientific">Wickerhamiella sorbophila</name>
    <dbReference type="NCBI Taxonomy" id="45607"/>
    <lineage>
        <taxon>Eukaryota</taxon>
        <taxon>Fungi</taxon>
        <taxon>Dikarya</taxon>
        <taxon>Ascomycota</taxon>
        <taxon>Saccharomycotina</taxon>
        <taxon>Dipodascomycetes</taxon>
        <taxon>Dipodascales</taxon>
        <taxon>Trichomonascaceae</taxon>
        <taxon>Wickerhamiella</taxon>
    </lineage>
</organism>
<dbReference type="STRING" id="45607.A0A2T0FJC3"/>
<evidence type="ECO:0000256" key="4">
    <source>
        <dbReference type="ARBA" id="ARBA00022454"/>
    </source>
</evidence>
<dbReference type="GO" id="GO:0000724">
    <property type="term" value="P:double-strand break repair via homologous recombination"/>
    <property type="evidence" value="ECO:0007669"/>
    <property type="project" value="TreeGrafter"/>
</dbReference>
<evidence type="ECO:0000259" key="14">
    <source>
        <dbReference type="Pfam" id="PF06470"/>
    </source>
</evidence>
<evidence type="ECO:0000256" key="13">
    <source>
        <dbReference type="SAM" id="MobiDB-lite"/>
    </source>
</evidence>
<evidence type="ECO:0000256" key="5">
    <source>
        <dbReference type="ARBA" id="ARBA00022741"/>
    </source>
</evidence>
<keyword evidence="9" id="KW-0233">DNA recombination</keyword>
<dbReference type="GO" id="GO:0003684">
    <property type="term" value="F:damaged DNA binding"/>
    <property type="evidence" value="ECO:0007669"/>
    <property type="project" value="TreeGrafter"/>
</dbReference>
<dbReference type="InterPro" id="IPR027417">
    <property type="entry name" value="P-loop_NTPase"/>
</dbReference>
<name>A0A2T0FJC3_9ASCO</name>
<dbReference type="Gene3D" id="1.10.287.1490">
    <property type="match status" value="2"/>
</dbReference>
<sequence length="1049" mass="119145">MSEATGGEGHGSAWLESIKLENFMSHRIFEMMFNRYITVVTGLNGSGKSAILAALMVVFGSRSKDTGRGVNVANLIKEGESVAYITATIRLPAGPANGLYAQRYGDRVTIIRRITKSARTTQFKDSEGHSVSIKEPSKELDAIARYCGFFPSNPLVVLTQEAAKQFLTTSSTKDKYKRVQDALRIAGTQKAIESISERIHHQQEKQLENQNIIKHLEAGVVKLQQDLSSAESIGSEIKELQQIVAWRKVKNAADALNTAKRELVDLGSGPASTTESISDSYEKALVISSNSINECTERIESLRSRISEHSAREQHESAQMSAKQEELDSSLPELNSAMSTLNQWKAELKELTVEASVEHRNAEIASISSKLEELEARKTREESQIRELEDSLPDMEAAQDGLLAEFQQAKDAKDSSDKLLQEAESELKQLRRENETRRASENNSIIGEIIRNEPAWRAANSKRRPVGPLGEYVQVTDPKWEPVLASLLSKTNGAYWVTTSEDAIKLQRHIKQKNLRATVHTRKPEVFDIEAGSLKPEKGRFTRALDLLKFENEQVKCLYSDLDAIEQIALCDSIDEGISLMRAGNRPKNLRTVICTELRNGNRVSRKISIQNQRELSEPFFLQNRASSMRSNLSGQVAQAEEDYRHLAEENKQYARELKDLHNQVRSSQADIDEIKRDRIPQLHADLNTINQTVGELRDRLETLENTQPMEEFRIDDLRARIEQQERQIAAGNKWQESLQVELRALWEKAAVSKRKHKDAEASLHSARSELSNLHLERDRILQKQDSELRRNATEVQIYQTRHEELSNNVHELDSQLAKCQESASLKGGQLSMADENLNHSIPELEAMVQELVKRKERMERREVDVNELHAKYTNMKRTLDDARNVQAEISEELSILRTALQNRTENLENEWRYLKKQSSKTFSKLMKKMNFQGSLDYDDEKGTLSTSVYPASNRVQRTGTLSGGERSFTQLALIVSIWRSMPVNLVAMDEYDVYMDRQTRRRALVLMLDCLREQNQQCVLITPLELDVATLDELGDKISIFRLENPRA</sequence>
<comment type="similarity">
    <text evidence="3">Belongs to the SMC family. SMC6 subfamily.</text>
</comment>
<feature type="coiled-coil region" evidence="12">
    <location>
        <begin position="757"/>
        <end position="911"/>
    </location>
</feature>
<dbReference type="Proteomes" id="UP000238350">
    <property type="component" value="Unassembled WGS sequence"/>
</dbReference>
<dbReference type="Gene3D" id="3.40.50.300">
    <property type="entry name" value="P-loop containing nucleotide triphosphate hydrolases"/>
    <property type="match status" value="2"/>
</dbReference>
<dbReference type="GO" id="GO:0051276">
    <property type="term" value="P:chromosome organization"/>
    <property type="evidence" value="ECO:0007669"/>
    <property type="project" value="InterPro"/>
</dbReference>
<dbReference type="GO" id="GO:0035861">
    <property type="term" value="C:site of double-strand break"/>
    <property type="evidence" value="ECO:0007669"/>
    <property type="project" value="TreeGrafter"/>
</dbReference>
<dbReference type="SUPFAM" id="SSF75553">
    <property type="entry name" value="Smc hinge domain"/>
    <property type="match status" value="1"/>
</dbReference>
<dbReference type="Pfam" id="PF06470">
    <property type="entry name" value="SMC_hinge"/>
    <property type="match status" value="1"/>
</dbReference>
<dbReference type="RefSeq" id="XP_024664992.1">
    <property type="nucleotide sequence ID" value="XM_024809224.1"/>
</dbReference>
<keyword evidence="6" id="KW-0227">DNA damage</keyword>
<dbReference type="GO" id="GO:0016887">
    <property type="term" value="F:ATP hydrolysis activity"/>
    <property type="evidence" value="ECO:0007669"/>
    <property type="project" value="InterPro"/>
</dbReference>
<dbReference type="SUPFAM" id="SSF52540">
    <property type="entry name" value="P-loop containing nucleoside triphosphate hydrolases"/>
    <property type="match status" value="1"/>
</dbReference>
<dbReference type="Pfam" id="PF13476">
    <property type="entry name" value="AAA_23"/>
    <property type="match status" value="1"/>
</dbReference>
<evidence type="ECO:0000256" key="12">
    <source>
        <dbReference type="SAM" id="Coils"/>
    </source>
</evidence>
<feature type="compositionally biased region" description="Basic and acidic residues" evidence="13">
    <location>
        <begin position="306"/>
        <end position="316"/>
    </location>
</feature>
<evidence type="ECO:0000256" key="7">
    <source>
        <dbReference type="ARBA" id="ARBA00022840"/>
    </source>
</evidence>
<evidence type="ECO:0000313" key="16">
    <source>
        <dbReference type="EMBL" id="PRT55047.1"/>
    </source>
</evidence>
<dbReference type="GO" id="GO:0005524">
    <property type="term" value="F:ATP binding"/>
    <property type="evidence" value="ECO:0007669"/>
    <property type="project" value="UniProtKB-KW"/>
</dbReference>
<dbReference type="PANTHER" id="PTHR19306">
    <property type="entry name" value="STRUCTURAL MAINTENANCE OF CHROMOSOMES 5,6 SMC5, SMC6"/>
    <property type="match status" value="1"/>
</dbReference>
<comment type="caution">
    <text evidence="16">The sequence shown here is derived from an EMBL/GenBank/DDBJ whole genome shotgun (WGS) entry which is preliminary data.</text>
</comment>